<evidence type="ECO:0000313" key="3">
    <source>
        <dbReference type="Proteomes" id="UP001283361"/>
    </source>
</evidence>
<name>A0AAE1CTK2_9GAST</name>
<evidence type="ECO:0000313" key="2">
    <source>
        <dbReference type="EMBL" id="KAK3735076.1"/>
    </source>
</evidence>
<feature type="compositionally biased region" description="Polar residues" evidence="1">
    <location>
        <begin position="10"/>
        <end position="28"/>
    </location>
</feature>
<comment type="caution">
    <text evidence="2">The sequence shown here is derived from an EMBL/GenBank/DDBJ whole genome shotgun (WGS) entry which is preliminary data.</text>
</comment>
<dbReference type="AlphaFoldDB" id="A0AAE1CTK2"/>
<keyword evidence="3" id="KW-1185">Reference proteome</keyword>
<dbReference type="EMBL" id="JAWDGP010006829">
    <property type="protein sequence ID" value="KAK3735076.1"/>
    <property type="molecule type" value="Genomic_DNA"/>
</dbReference>
<sequence>MFVHKGDDPNNGSNYRANSHSRVGTNCPKSEGGGRTVLIPISRSSKNSIEKVLGPASPSKYVELFGQHMASM</sequence>
<reference evidence="2" key="1">
    <citation type="journal article" date="2023" name="G3 (Bethesda)">
        <title>A reference genome for the long-term kleptoplast-retaining sea slug Elysia crispata morphotype clarki.</title>
        <authorList>
            <person name="Eastman K.E."/>
            <person name="Pendleton A.L."/>
            <person name="Shaikh M.A."/>
            <person name="Suttiyut T."/>
            <person name="Ogas R."/>
            <person name="Tomko P."/>
            <person name="Gavelis G."/>
            <person name="Widhalm J.R."/>
            <person name="Wisecaver J.H."/>
        </authorList>
    </citation>
    <scope>NUCLEOTIDE SEQUENCE</scope>
    <source>
        <strain evidence="2">ECLA1</strain>
    </source>
</reference>
<feature type="non-terminal residue" evidence="2">
    <location>
        <position position="1"/>
    </location>
</feature>
<evidence type="ECO:0000256" key="1">
    <source>
        <dbReference type="SAM" id="MobiDB-lite"/>
    </source>
</evidence>
<gene>
    <name evidence="2" type="ORF">RRG08_059550</name>
</gene>
<proteinExistence type="predicted"/>
<accession>A0AAE1CTK2</accession>
<organism evidence="2 3">
    <name type="scientific">Elysia crispata</name>
    <name type="common">lettuce slug</name>
    <dbReference type="NCBI Taxonomy" id="231223"/>
    <lineage>
        <taxon>Eukaryota</taxon>
        <taxon>Metazoa</taxon>
        <taxon>Spiralia</taxon>
        <taxon>Lophotrochozoa</taxon>
        <taxon>Mollusca</taxon>
        <taxon>Gastropoda</taxon>
        <taxon>Heterobranchia</taxon>
        <taxon>Euthyneura</taxon>
        <taxon>Panpulmonata</taxon>
        <taxon>Sacoglossa</taxon>
        <taxon>Placobranchoidea</taxon>
        <taxon>Plakobranchidae</taxon>
        <taxon>Elysia</taxon>
    </lineage>
</organism>
<feature type="region of interest" description="Disordered" evidence="1">
    <location>
        <begin position="1"/>
        <end position="37"/>
    </location>
</feature>
<protein>
    <submittedName>
        <fullName evidence="2">Uncharacterized protein</fullName>
    </submittedName>
</protein>
<dbReference type="Proteomes" id="UP001283361">
    <property type="component" value="Unassembled WGS sequence"/>
</dbReference>